<feature type="compositionally biased region" description="Polar residues" evidence="1">
    <location>
        <begin position="215"/>
        <end position="235"/>
    </location>
</feature>
<proteinExistence type="predicted"/>
<name>A0A2P6NT36_9EUKA</name>
<comment type="caution">
    <text evidence="2">The sequence shown here is derived from an EMBL/GenBank/DDBJ whole genome shotgun (WGS) entry which is preliminary data.</text>
</comment>
<evidence type="ECO:0000313" key="2">
    <source>
        <dbReference type="EMBL" id="PRP87090.1"/>
    </source>
</evidence>
<dbReference type="InParanoid" id="A0A2P6NT36"/>
<keyword evidence="3" id="KW-1185">Reference proteome</keyword>
<sequence>MVVLSTGTHHLASPPASGLSQHHHIIYFWIKRTSTTNQKNDEWEVAPSHAHLLVFRSDRMEHLRVSIARVEGRVDSSAVSALLKGLYDEGRRVSLEAVVYGVWPYPAQTHWCIYKTLGPGSHWYLLTVRRCYKRNYKGREPADGSRSCRLKSTFSTYKLRTTTTFNMDKKGTDNRSNQMNPNHSSSKGSGQKEGGSMGGMSGMGGSGQHDKMAQDNRSNQMNPNHSSSKGSGQKD</sequence>
<feature type="compositionally biased region" description="Gly residues" evidence="1">
    <location>
        <begin position="191"/>
        <end position="207"/>
    </location>
</feature>
<accession>A0A2P6NT36</accession>
<evidence type="ECO:0000313" key="3">
    <source>
        <dbReference type="Proteomes" id="UP000241769"/>
    </source>
</evidence>
<feature type="region of interest" description="Disordered" evidence="1">
    <location>
        <begin position="165"/>
        <end position="235"/>
    </location>
</feature>
<organism evidence="2 3">
    <name type="scientific">Planoprotostelium fungivorum</name>
    <dbReference type="NCBI Taxonomy" id="1890364"/>
    <lineage>
        <taxon>Eukaryota</taxon>
        <taxon>Amoebozoa</taxon>
        <taxon>Evosea</taxon>
        <taxon>Variosea</taxon>
        <taxon>Cavosteliida</taxon>
        <taxon>Cavosteliaceae</taxon>
        <taxon>Planoprotostelium</taxon>
    </lineage>
</organism>
<reference evidence="2 3" key="1">
    <citation type="journal article" date="2018" name="Genome Biol. Evol.">
        <title>Multiple Roots of Fruiting Body Formation in Amoebozoa.</title>
        <authorList>
            <person name="Hillmann F."/>
            <person name="Forbes G."/>
            <person name="Novohradska S."/>
            <person name="Ferling I."/>
            <person name="Riege K."/>
            <person name="Groth M."/>
            <person name="Westermann M."/>
            <person name="Marz M."/>
            <person name="Spaller T."/>
            <person name="Winckler T."/>
            <person name="Schaap P."/>
            <person name="Glockner G."/>
        </authorList>
    </citation>
    <scope>NUCLEOTIDE SEQUENCE [LARGE SCALE GENOMIC DNA]</scope>
    <source>
        <strain evidence="2 3">Jena</strain>
    </source>
</reference>
<dbReference type="EMBL" id="MDYQ01000023">
    <property type="protein sequence ID" value="PRP87090.1"/>
    <property type="molecule type" value="Genomic_DNA"/>
</dbReference>
<protein>
    <submittedName>
        <fullName evidence="2">Uncharacterized protein</fullName>
    </submittedName>
</protein>
<evidence type="ECO:0000256" key="1">
    <source>
        <dbReference type="SAM" id="MobiDB-lite"/>
    </source>
</evidence>
<dbReference type="AlphaFoldDB" id="A0A2P6NT36"/>
<dbReference type="Proteomes" id="UP000241769">
    <property type="component" value="Unassembled WGS sequence"/>
</dbReference>
<feature type="compositionally biased region" description="Polar residues" evidence="1">
    <location>
        <begin position="174"/>
        <end position="183"/>
    </location>
</feature>
<gene>
    <name evidence="2" type="ORF">PROFUN_04826</name>
</gene>